<organism evidence="1 2">
    <name type="scientific">Aerococcus sanguinicola</name>
    <dbReference type="NCBI Taxonomy" id="119206"/>
    <lineage>
        <taxon>Bacteria</taxon>
        <taxon>Bacillati</taxon>
        <taxon>Bacillota</taxon>
        <taxon>Bacilli</taxon>
        <taxon>Lactobacillales</taxon>
        <taxon>Aerococcaceae</taxon>
        <taxon>Aerococcus</taxon>
    </lineage>
</organism>
<dbReference type="InterPro" id="IPR010133">
    <property type="entry name" value="Bacteriocin_signal_seq"/>
</dbReference>
<dbReference type="RefSeq" id="WP_141737823.1">
    <property type="nucleotide sequence ID" value="NZ_VYWO01000002.1"/>
</dbReference>
<sequence length="46" mass="5192">MKKLSNEELKKVNGGGKKLDCAVFNLALLSGKLSFQDQMYWAKKCK</sequence>
<dbReference type="Proteomes" id="UP000327148">
    <property type="component" value="Unassembled WGS sequence"/>
</dbReference>
<dbReference type="NCBIfam" id="TIGR01847">
    <property type="entry name" value="bacteriocin_sig"/>
    <property type="match status" value="1"/>
</dbReference>
<evidence type="ECO:0000313" key="2">
    <source>
        <dbReference type="Proteomes" id="UP000327148"/>
    </source>
</evidence>
<name>A0A5N1GJP3_9LACT</name>
<reference evidence="1 2" key="1">
    <citation type="submission" date="2019-09" db="EMBL/GenBank/DDBJ databases">
        <title>Draft genome sequence assemblies of isolates from the urinary tract.</title>
        <authorList>
            <person name="Mores C.R."/>
            <person name="Putonti C."/>
            <person name="Wolfe A.J."/>
        </authorList>
    </citation>
    <scope>NUCLEOTIDE SEQUENCE [LARGE SCALE GENOMIC DNA]</scope>
    <source>
        <strain evidence="1 2">UMB623</strain>
    </source>
</reference>
<proteinExistence type="predicted"/>
<comment type="caution">
    <text evidence="1">The sequence shown here is derived from an EMBL/GenBank/DDBJ whole genome shotgun (WGS) entry which is preliminary data.</text>
</comment>
<gene>
    <name evidence="1" type="ORF">F6I03_04875</name>
</gene>
<dbReference type="EMBL" id="VYWO01000002">
    <property type="protein sequence ID" value="KAA9301205.1"/>
    <property type="molecule type" value="Genomic_DNA"/>
</dbReference>
<evidence type="ECO:0000313" key="1">
    <source>
        <dbReference type="EMBL" id="KAA9301205.1"/>
    </source>
</evidence>
<protein>
    <submittedName>
        <fullName evidence="1">Bacteriocin</fullName>
    </submittedName>
</protein>
<accession>A0A5N1GJP3</accession>
<dbReference type="AlphaFoldDB" id="A0A5N1GJP3"/>